<protein>
    <recommendedName>
        <fullName evidence="1">DDH domain-containing protein</fullName>
    </recommendedName>
</protein>
<organism evidence="2 3">
    <name type="scientific">Polarella glacialis</name>
    <name type="common">Dinoflagellate</name>
    <dbReference type="NCBI Taxonomy" id="89957"/>
    <lineage>
        <taxon>Eukaryota</taxon>
        <taxon>Sar</taxon>
        <taxon>Alveolata</taxon>
        <taxon>Dinophyceae</taxon>
        <taxon>Suessiales</taxon>
        <taxon>Suessiaceae</taxon>
        <taxon>Polarella</taxon>
    </lineage>
</organism>
<dbReference type="InterPro" id="IPR001667">
    <property type="entry name" value="DDH_dom"/>
</dbReference>
<evidence type="ECO:0000259" key="1">
    <source>
        <dbReference type="Pfam" id="PF01368"/>
    </source>
</evidence>
<feature type="domain" description="DDH" evidence="1">
    <location>
        <begin position="5"/>
        <end position="157"/>
    </location>
</feature>
<dbReference type="Proteomes" id="UP000626109">
    <property type="component" value="Unassembled WGS sequence"/>
</dbReference>
<dbReference type="Gene3D" id="3.90.1640.10">
    <property type="entry name" value="inorganic pyrophosphatase (n-terminal core)"/>
    <property type="match status" value="1"/>
</dbReference>
<dbReference type="EMBL" id="CAJNNW010025858">
    <property type="protein sequence ID" value="CAE8680466.1"/>
    <property type="molecule type" value="Genomic_DNA"/>
</dbReference>
<proteinExistence type="predicted"/>
<dbReference type="SUPFAM" id="SSF64182">
    <property type="entry name" value="DHH phosphoesterases"/>
    <property type="match status" value="1"/>
</dbReference>
<sequence>MFIDITGSPRTDLDSIAGAIGGATLWRGTAVRAERELNGEIMYALNWAGLEMPPYFEDVPGAITPDEHGILRPICLVDHNEEKQMVKSLREMPNRQKCIVGLIDHHALAENMFSERPLYMDVRPWGSMSTRSIIAHSFIRSNRQMPKGVARILLAAILSDTLNLQSVTATSADRFMVTLLAILGDCDDPDQLARDMFRSKTEWIVNLGAYEMCRGDQKDFSCNGWIFGIAVLEVTDVATVLKVAGNLLLELRI</sequence>
<gene>
    <name evidence="2" type="ORF">PGLA2088_LOCUS21914</name>
</gene>
<name>A0A813JM74_POLGL</name>
<dbReference type="AlphaFoldDB" id="A0A813JM74"/>
<evidence type="ECO:0000313" key="2">
    <source>
        <dbReference type="EMBL" id="CAE8680466.1"/>
    </source>
</evidence>
<evidence type="ECO:0000313" key="3">
    <source>
        <dbReference type="Proteomes" id="UP000626109"/>
    </source>
</evidence>
<dbReference type="InterPro" id="IPR038763">
    <property type="entry name" value="DHH_sf"/>
</dbReference>
<accession>A0A813JM74</accession>
<comment type="caution">
    <text evidence="2">The sequence shown here is derived from an EMBL/GenBank/DDBJ whole genome shotgun (WGS) entry which is preliminary data.</text>
</comment>
<dbReference type="Pfam" id="PF01368">
    <property type="entry name" value="DHH"/>
    <property type="match status" value="1"/>
</dbReference>
<reference evidence="2" key="1">
    <citation type="submission" date="2021-02" db="EMBL/GenBank/DDBJ databases">
        <authorList>
            <person name="Dougan E. K."/>
            <person name="Rhodes N."/>
            <person name="Thang M."/>
            <person name="Chan C."/>
        </authorList>
    </citation>
    <scope>NUCLEOTIDE SEQUENCE</scope>
</reference>